<keyword evidence="2 3" id="KW-0808">Transferase</keyword>
<dbReference type="Proteomes" id="UP000318693">
    <property type="component" value="Unassembled WGS sequence"/>
</dbReference>
<sequence>MRVLAFGTYDVAKHPRVQVLIDGLRDSGVTVDELNHPLDLTTAQRVQMLRQPWRLPVLAARLASLWGRLTVGALRLRSRTRRTGRRPDAVLVGYLGHFDVLLARVLFPRRTIVLDHLVFAADTAVDRGAGHGLRTRLLGRLDRLAIAAASLVVLDTDEHRELMPEAQRRKAVVVPVGAAGAWFAAARDGATRSPDAAGPAAAAAPPSELAAGAQLRPLSVVFFGLFTPLQGAPVIGRALRLLHERGVEMRATLIGSGQDGAAVHRDVDGLPEVTWHTWVDGSRLPAVVAQHDVSLGIFGTTPKALRVVPNKVYQGAAAGTAVVTSDTAPQRRALGDAAAYVPPGDAEALADTLAAFAGDPARLAELRHRAAAVAAERFTPRAVVRPLVAALER</sequence>
<accession>A0A552WM74</accession>
<reference evidence="3 4" key="1">
    <citation type="submission" date="2019-07" db="EMBL/GenBank/DDBJ databases">
        <title>Georgenia wutianyii sp. nov. and Georgenia *** sp. nov. isolated from plateau pika (Ochotona curzoniae) in the Qinghai-Tibet plateau of China.</title>
        <authorList>
            <person name="Tian Z."/>
        </authorList>
    </citation>
    <scope>NUCLEOTIDE SEQUENCE [LARGE SCALE GENOMIC DNA]</scope>
    <source>
        <strain evidence="3 4">Z446</strain>
    </source>
</reference>
<keyword evidence="4" id="KW-1185">Reference proteome</keyword>
<dbReference type="EMBL" id="VJXR01000074">
    <property type="protein sequence ID" value="TRW43593.1"/>
    <property type="molecule type" value="Genomic_DNA"/>
</dbReference>
<dbReference type="PANTHER" id="PTHR12526">
    <property type="entry name" value="GLYCOSYLTRANSFERASE"/>
    <property type="match status" value="1"/>
</dbReference>
<dbReference type="SUPFAM" id="SSF53756">
    <property type="entry name" value="UDP-Glycosyltransferase/glycogen phosphorylase"/>
    <property type="match status" value="1"/>
</dbReference>
<evidence type="ECO:0000313" key="3">
    <source>
        <dbReference type="EMBL" id="TRW43593.1"/>
    </source>
</evidence>
<dbReference type="AlphaFoldDB" id="A0A552WM74"/>
<dbReference type="Pfam" id="PF13692">
    <property type="entry name" value="Glyco_trans_1_4"/>
    <property type="match status" value="1"/>
</dbReference>
<proteinExistence type="predicted"/>
<evidence type="ECO:0000256" key="2">
    <source>
        <dbReference type="ARBA" id="ARBA00022679"/>
    </source>
</evidence>
<gene>
    <name evidence="3" type="ORF">FJ693_17035</name>
</gene>
<dbReference type="GO" id="GO:0016757">
    <property type="term" value="F:glycosyltransferase activity"/>
    <property type="evidence" value="ECO:0007669"/>
    <property type="project" value="UniProtKB-KW"/>
</dbReference>
<dbReference type="RefSeq" id="WP_143419660.1">
    <property type="nucleotide sequence ID" value="NZ_VJXR01000074.1"/>
</dbReference>
<keyword evidence="1" id="KW-0328">Glycosyltransferase</keyword>
<dbReference type="PANTHER" id="PTHR12526:SF510">
    <property type="entry name" value="D-INOSITOL 3-PHOSPHATE GLYCOSYLTRANSFERASE"/>
    <property type="match status" value="1"/>
</dbReference>
<evidence type="ECO:0000313" key="4">
    <source>
        <dbReference type="Proteomes" id="UP000318693"/>
    </source>
</evidence>
<dbReference type="Gene3D" id="3.40.50.2000">
    <property type="entry name" value="Glycogen Phosphorylase B"/>
    <property type="match status" value="1"/>
</dbReference>
<evidence type="ECO:0000256" key="1">
    <source>
        <dbReference type="ARBA" id="ARBA00022676"/>
    </source>
</evidence>
<comment type="caution">
    <text evidence="3">The sequence shown here is derived from an EMBL/GenBank/DDBJ whole genome shotgun (WGS) entry which is preliminary data.</text>
</comment>
<organism evidence="3 4">
    <name type="scientific">Georgenia yuyongxinii</name>
    <dbReference type="NCBI Taxonomy" id="2589797"/>
    <lineage>
        <taxon>Bacteria</taxon>
        <taxon>Bacillati</taxon>
        <taxon>Actinomycetota</taxon>
        <taxon>Actinomycetes</taxon>
        <taxon>Micrococcales</taxon>
        <taxon>Bogoriellaceae</taxon>
        <taxon>Georgenia</taxon>
    </lineage>
</organism>
<protein>
    <submittedName>
        <fullName evidence="3">Glycosyltransferase family 4 protein</fullName>
    </submittedName>
</protein>
<name>A0A552WM74_9MICO</name>